<dbReference type="WBParaSite" id="maker-uti_cns_0008483-snap-gene-0.9-mRNA-1">
    <property type="protein sequence ID" value="maker-uti_cns_0008483-snap-gene-0.9-mRNA-1"/>
    <property type="gene ID" value="maker-uti_cns_0008483-snap-gene-0.9"/>
</dbReference>
<accession>A0A1I8HXN6</accession>
<dbReference type="Gene3D" id="3.60.10.10">
    <property type="entry name" value="Endonuclease/exonuclease/phosphatase"/>
    <property type="match status" value="1"/>
</dbReference>
<keyword evidence="2" id="KW-1185">Reference proteome</keyword>
<proteinExistence type="predicted"/>
<reference evidence="3" key="1">
    <citation type="submission" date="2016-11" db="UniProtKB">
        <authorList>
            <consortium name="WormBaseParasite"/>
        </authorList>
    </citation>
    <scope>IDENTIFICATION</scope>
</reference>
<evidence type="ECO:0000313" key="3">
    <source>
        <dbReference type="WBParaSite" id="maker-uti_cns_0008483-snap-gene-0.9-mRNA-1"/>
    </source>
</evidence>
<dbReference type="SUPFAM" id="SSF56219">
    <property type="entry name" value="DNase I-like"/>
    <property type="match status" value="1"/>
</dbReference>
<dbReference type="Proteomes" id="UP000095280">
    <property type="component" value="Unplaced"/>
</dbReference>
<dbReference type="InterPro" id="IPR036691">
    <property type="entry name" value="Endo/exonu/phosph_ase_sf"/>
</dbReference>
<feature type="region of interest" description="Disordered" evidence="1">
    <location>
        <begin position="112"/>
        <end position="131"/>
    </location>
</feature>
<feature type="compositionally biased region" description="Basic and acidic residues" evidence="1">
    <location>
        <begin position="114"/>
        <end position="131"/>
    </location>
</feature>
<sequence>ALITALKERVPANSPLLLCGDFNGESFEPFYNVIVQSGLDIASAYKQPEEPPFTTFKYVGKSAEPQARAIDYIWYRRLRPLALLEIPPRDSVESNGLPCAAFPEAMRTASAVDRASDGKAEQSCRDEATDRPSDAEAVYTLSFPRNFYFVWLGVCVEPGGKSAETDANPAAPNSRTVVFQETAARPAGPEGRSARRRIEFSVQSTQRSTVAAAAAAASVVNAEASSGRLAALRPRPLPAVCLPEFYSRQVGLRVRSAAAAAATKRQRGMRWWQAGRVNVRHNQWDRRIVQHPGQLVGAMWDQSFQDRDEFGLLALTSFIGLGSRAVPRPHSGEGKVLETMAIVAEVAGHRSVACVPDVADHAGPDAVDRLADVDRAAAAAAEHGVDSVDRVAVDPLADGDLDGRGRGSRADGGESGVRLAALAQPGRVARQEAELPPPCRVETQLRQHLPWCCTRFDSSSVQAASKSTIREHLRAYLMSWDLTTPLNVRLGWNESRWIRARLSVGLKKTLVARRLESPSRSQKTVVSRKLTSLQPDVRVEAIQELVEADQLVSRSVPDAEDVVNVAQPQGGLLRAELQAPLLPVAHEKFAVEFEVVALQVKLEQTEETRVWAPGIRVLPEGPLYALESGRGRDVGVKAGDVHGEQEGLLGRRTGDPADGGLEVVSVPDEAGQLDDDRLQEAVDEAAAGVRLAVHVRHDGPARRNVAERPRLDGLVDLRQDVEAPRAELLLRAEGVELAPIDDPSVQQRSEDAADHLGCEAADRAFASAWLMFGAFLQSRMFSLTSSSSARAALNFGPEAARIDAGRWAAGKRRTVVHRQFALEAASRRHGQTLAKVADAGRQRLRRGAPRSHYEGLAALQQLQFSRCESAAGKVARRLQGDGERPISRLSLQADLVPSECQVLGVQRDQADRPVAAQELVRLATVTLLERRRIGGHTVCTTQIDAPGKAFLMLVRLIFQSLAMEKSKLSRWRSLLPAQTMTRPVTASSSKSGFIGKSGAVRGIRFAQAGASSSSSKNNKSSIAISAECLETEQKLSLCRIADNNDYDRKAQQRKRFIDLLDCMTKADSATIARAWRLTAVPASRLPGFYSRRHCSCKSAFDDEANSGAREVRRDFKTVNSTSTVGGIGKRKQQPLVQTKICDMFPIKKRVRLQASQQLANTTKSKNSN</sequence>
<organism evidence="2 3">
    <name type="scientific">Macrostomum lignano</name>
    <dbReference type="NCBI Taxonomy" id="282301"/>
    <lineage>
        <taxon>Eukaryota</taxon>
        <taxon>Metazoa</taxon>
        <taxon>Spiralia</taxon>
        <taxon>Lophotrochozoa</taxon>
        <taxon>Platyhelminthes</taxon>
        <taxon>Rhabditophora</taxon>
        <taxon>Macrostomorpha</taxon>
        <taxon>Macrostomida</taxon>
        <taxon>Macrostomidae</taxon>
        <taxon>Macrostomum</taxon>
    </lineage>
</organism>
<evidence type="ECO:0000256" key="1">
    <source>
        <dbReference type="SAM" id="MobiDB-lite"/>
    </source>
</evidence>
<protein>
    <submittedName>
        <fullName evidence="3">Endo/exonuclease/phosphatase domain-containing protein</fullName>
    </submittedName>
</protein>
<name>A0A1I8HXN6_9PLAT</name>
<evidence type="ECO:0000313" key="2">
    <source>
        <dbReference type="Proteomes" id="UP000095280"/>
    </source>
</evidence>
<dbReference type="AlphaFoldDB" id="A0A1I8HXN6"/>